<keyword evidence="3" id="KW-1185">Reference proteome</keyword>
<evidence type="ECO:0000259" key="1">
    <source>
        <dbReference type="Pfam" id="PF08241"/>
    </source>
</evidence>
<dbReference type="Proteomes" id="UP001058120">
    <property type="component" value="Chromosome"/>
</dbReference>
<protein>
    <submittedName>
        <fullName evidence="2">Class I SAM-dependent methyltransferase</fullName>
    </submittedName>
</protein>
<evidence type="ECO:0000313" key="3">
    <source>
        <dbReference type="Proteomes" id="UP001058120"/>
    </source>
</evidence>
<keyword evidence="2" id="KW-0808">Transferase</keyword>
<dbReference type="EMBL" id="CP065938">
    <property type="protein sequence ID" value="UWX06240.1"/>
    <property type="molecule type" value="Genomic_DNA"/>
</dbReference>
<dbReference type="InterPro" id="IPR029063">
    <property type="entry name" value="SAM-dependent_MTases_sf"/>
</dbReference>
<name>A0ABY5Y221_9BACT</name>
<feature type="domain" description="Methyltransferase type 11" evidence="1">
    <location>
        <begin position="43"/>
        <end position="132"/>
    </location>
</feature>
<keyword evidence="2" id="KW-0489">Methyltransferase</keyword>
<dbReference type="GO" id="GO:0008168">
    <property type="term" value="F:methyltransferase activity"/>
    <property type="evidence" value="ECO:0007669"/>
    <property type="project" value="UniProtKB-KW"/>
</dbReference>
<dbReference type="Gene3D" id="3.40.50.150">
    <property type="entry name" value="Vaccinia Virus protein VP39"/>
    <property type="match status" value="1"/>
</dbReference>
<dbReference type="Pfam" id="PF08241">
    <property type="entry name" value="Methyltransf_11"/>
    <property type="match status" value="1"/>
</dbReference>
<dbReference type="InterPro" id="IPR013216">
    <property type="entry name" value="Methyltransf_11"/>
</dbReference>
<gene>
    <name evidence="2" type="ORF">JBF11_02690</name>
</gene>
<reference evidence="2" key="1">
    <citation type="submission" date="2020-12" db="EMBL/GenBank/DDBJ databases">
        <title>Taurinivorans muris gen. nov., sp. nov., fundamental and realized metabolic niche of a ubiquitous sulfidogenic bacterium in the murine intestine.</title>
        <authorList>
            <person name="Ye H."/>
            <person name="Hanson B.T."/>
            <person name="Loy A."/>
        </authorList>
    </citation>
    <scope>NUCLEOTIDE SEQUENCE</scope>
    <source>
        <strain evidence="2">LT0009</strain>
    </source>
</reference>
<dbReference type="GO" id="GO:0032259">
    <property type="term" value="P:methylation"/>
    <property type="evidence" value="ECO:0007669"/>
    <property type="project" value="UniProtKB-KW"/>
</dbReference>
<sequence>MIELQDKEYWNTAWDKYFDHYQQDLRHAYYINAFLNNDEHKILEIAAGSFRDFHLLNKLGRNCFAFDYCENTVKKAKKLFPQYQEKISLQNAFSTSYQDKEFDFSYHNGFWGCFENEQIIQFAKEQLRVTKKRFAFTVHNGHNPEFIQYFDKLKRYDVLYAVRFFTLNDIYQIINALDIEIENVKIYPVGKYKKYLEDELILQGKTDAQTIRNCIENQKFNNLFTSEKLLCIVENLE</sequence>
<organism evidence="2 3">
    <name type="scientific">Taurinivorans muris</name>
    <dbReference type="NCBI Taxonomy" id="2787751"/>
    <lineage>
        <taxon>Bacteria</taxon>
        <taxon>Pseudomonadati</taxon>
        <taxon>Thermodesulfobacteriota</taxon>
        <taxon>Desulfovibrionia</taxon>
        <taxon>Desulfovibrionales</taxon>
        <taxon>Desulfovibrionaceae</taxon>
        <taxon>Taurinivorans</taxon>
    </lineage>
</organism>
<evidence type="ECO:0000313" key="2">
    <source>
        <dbReference type="EMBL" id="UWX06240.1"/>
    </source>
</evidence>
<dbReference type="RefSeq" id="WP_334315843.1">
    <property type="nucleotide sequence ID" value="NZ_CP065938.1"/>
</dbReference>
<accession>A0ABY5Y221</accession>
<proteinExistence type="predicted"/>
<dbReference type="SUPFAM" id="SSF53335">
    <property type="entry name" value="S-adenosyl-L-methionine-dependent methyltransferases"/>
    <property type="match status" value="1"/>
</dbReference>